<dbReference type="PANTHER" id="PTHR45138">
    <property type="entry name" value="REGULATORY COMPONENTS OF SENSORY TRANSDUCTION SYSTEM"/>
    <property type="match status" value="1"/>
</dbReference>
<evidence type="ECO:0000256" key="3">
    <source>
        <dbReference type="SAM" id="Phobius"/>
    </source>
</evidence>
<keyword evidence="3" id="KW-0472">Membrane</keyword>
<evidence type="ECO:0000313" key="8">
    <source>
        <dbReference type="Proteomes" id="UP000625079"/>
    </source>
</evidence>
<dbReference type="NCBIfam" id="TIGR00254">
    <property type="entry name" value="GGDEF"/>
    <property type="match status" value="1"/>
</dbReference>
<feature type="transmembrane region" description="Helical" evidence="3">
    <location>
        <begin position="154"/>
        <end position="176"/>
    </location>
</feature>
<feature type="domain" description="GGDEF" evidence="4">
    <location>
        <begin position="257"/>
        <end position="393"/>
    </location>
</feature>
<dbReference type="InterPro" id="IPR000160">
    <property type="entry name" value="GGDEF_dom"/>
</dbReference>
<dbReference type="EMBL" id="BMHC01000007">
    <property type="protein sequence ID" value="GGI25645.1"/>
    <property type="molecule type" value="Genomic_DNA"/>
</dbReference>
<keyword evidence="3" id="KW-0812">Transmembrane</keyword>
<dbReference type="Pfam" id="PF00990">
    <property type="entry name" value="GGDEF"/>
    <property type="match status" value="1"/>
</dbReference>
<dbReference type="FunFam" id="3.30.70.270:FF:000001">
    <property type="entry name" value="Diguanylate cyclase domain protein"/>
    <property type="match status" value="1"/>
</dbReference>
<dbReference type="EC" id="2.7.7.65" evidence="1"/>
<dbReference type="GO" id="GO:0005886">
    <property type="term" value="C:plasma membrane"/>
    <property type="evidence" value="ECO:0007669"/>
    <property type="project" value="TreeGrafter"/>
</dbReference>
<dbReference type="GO" id="GO:1902201">
    <property type="term" value="P:negative regulation of bacterial-type flagellum-dependent cell motility"/>
    <property type="evidence" value="ECO:0007669"/>
    <property type="project" value="TreeGrafter"/>
</dbReference>
<keyword evidence="7" id="KW-1185">Reference proteome</keyword>
<dbReference type="SMART" id="SM00267">
    <property type="entry name" value="GGDEF"/>
    <property type="match status" value="1"/>
</dbReference>
<evidence type="ECO:0000256" key="2">
    <source>
        <dbReference type="ARBA" id="ARBA00034247"/>
    </source>
</evidence>
<dbReference type="OrthoDB" id="9759607at2"/>
<dbReference type="PROSITE" id="PS50887">
    <property type="entry name" value="GGDEF"/>
    <property type="match status" value="1"/>
</dbReference>
<dbReference type="CDD" id="cd01949">
    <property type="entry name" value="GGDEF"/>
    <property type="match status" value="1"/>
</dbReference>
<dbReference type="InterPro" id="IPR043128">
    <property type="entry name" value="Rev_trsase/Diguanyl_cyclase"/>
</dbReference>
<dbReference type="Proteomes" id="UP000625079">
    <property type="component" value="Unassembled WGS sequence"/>
</dbReference>
<evidence type="ECO:0000259" key="4">
    <source>
        <dbReference type="PROSITE" id="PS50887"/>
    </source>
</evidence>
<dbReference type="RefSeq" id="WP_128929965.1">
    <property type="nucleotide sequence ID" value="NZ_BMHC01000007.1"/>
</dbReference>
<keyword evidence="3" id="KW-1133">Transmembrane helix</keyword>
<evidence type="ECO:0000256" key="1">
    <source>
        <dbReference type="ARBA" id="ARBA00012528"/>
    </source>
</evidence>
<dbReference type="InterPro" id="IPR029787">
    <property type="entry name" value="Nucleotide_cyclase"/>
</dbReference>
<dbReference type="PANTHER" id="PTHR45138:SF9">
    <property type="entry name" value="DIGUANYLATE CYCLASE DGCM-RELATED"/>
    <property type="match status" value="1"/>
</dbReference>
<sequence>MNEIAVTLASVDACVNGRRTRSIRFPPDIERQFEADMHDKRCKRLTIGLLVSAPLYNLFLLGDWLLVPDVVRLAMWVHFSIVTPWMLLVAWLVSRKPRPFVRELLAASVPLLIILQIDLGFALTASESAAHYQYVVIPTLLYTNVSLHRLEFRFARVVTAAILLLHTAFVISASYISAPIAVTIIVQLLICGYITLIANYTMERDLRRAYLYSLRDRLRHADADAASRRDPLTGLANRLHLDDELSRVWSRPECRASPVSAVMIDIDHFKHLNDRYGHAAGDLCLKRVAAILQAEIRRTGDLVARYGGEEFLIILPDMAMMDAVRLAERIRRSIEIAAIPNEGRSLLGIVTASFGVAACSPSDLSPLELIAAADHALYAAKGKGRNQVWPPLVADATVRSLTEPLTFMASSSEAARGV</sequence>
<evidence type="ECO:0000313" key="6">
    <source>
        <dbReference type="EMBL" id="QOZ64574.1"/>
    </source>
</evidence>
<evidence type="ECO:0000313" key="7">
    <source>
        <dbReference type="Proteomes" id="UP000593880"/>
    </source>
</evidence>
<geneLocation type="plasmid" evidence="6 7">
    <name>unnamed</name>
</geneLocation>
<comment type="catalytic activity">
    <reaction evidence="2">
        <text>2 GTP = 3',3'-c-di-GMP + 2 diphosphate</text>
        <dbReference type="Rhea" id="RHEA:24898"/>
        <dbReference type="ChEBI" id="CHEBI:33019"/>
        <dbReference type="ChEBI" id="CHEBI:37565"/>
        <dbReference type="ChEBI" id="CHEBI:58805"/>
        <dbReference type="EC" id="2.7.7.65"/>
    </reaction>
</comment>
<name>A0A410VI68_9BRAD</name>
<gene>
    <name evidence="5" type="ORF">GCM10010987_35410</name>
    <name evidence="6" type="ORF">XH86_38660</name>
</gene>
<feature type="transmembrane region" description="Helical" evidence="3">
    <location>
        <begin position="129"/>
        <end position="147"/>
    </location>
</feature>
<dbReference type="Gene3D" id="3.30.70.270">
    <property type="match status" value="1"/>
</dbReference>
<dbReference type="InterPro" id="IPR050469">
    <property type="entry name" value="Diguanylate_Cyclase"/>
</dbReference>
<feature type="transmembrane region" description="Helical" evidence="3">
    <location>
        <begin position="73"/>
        <end position="92"/>
    </location>
</feature>
<protein>
    <recommendedName>
        <fullName evidence="1">diguanylate cyclase</fullName>
        <ecNumber evidence="1">2.7.7.65</ecNumber>
    </recommendedName>
</protein>
<feature type="transmembrane region" description="Helical" evidence="3">
    <location>
        <begin position="104"/>
        <end position="123"/>
    </location>
</feature>
<evidence type="ECO:0000313" key="5">
    <source>
        <dbReference type="EMBL" id="GGI25645.1"/>
    </source>
</evidence>
<reference evidence="6 7" key="2">
    <citation type="submission" date="2018-06" db="EMBL/GenBank/DDBJ databases">
        <title>Comparative genomics of rhizobia nodulating Arachis hypogaea in China.</title>
        <authorList>
            <person name="Li Y."/>
        </authorList>
    </citation>
    <scope>NUCLEOTIDE SEQUENCE [LARGE SCALE GENOMIC DNA]</scope>
    <source>
        <strain evidence="6 7">CCBAU 51658</strain>
        <plasmid evidence="6 7">unnamed</plasmid>
    </source>
</reference>
<dbReference type="GO" id="GO:0052621">
    <property type="term" value="F:diguanylate cyclase activity"/>
    <property type="evidence" value="ECO:0007669"/>
    <property type="project" value="UniProtKB-EC"/>
</dbReference>
<keyword evidence="6" id="KW-0614">Plasmid</keyword>
<dbReference type="Proteomes" id="UP000593880">
    <property type="component" value="Plasmid unnamed"/>
</dbReference>
<feature type="transmembrane region" description="Helical" evidence="3">
    <location>
        <begin position="182"/>
        <end position="202"/>
    </location>
</feature>
<dbReference type="GO" id="GO:0043709">
    <property type="term" value="P:cell adhesion involved in single-species biofilm formation"/>
    <property type="evidence" value="ECO:0007669"/>
    <property type="project" value="TreeGrafter"/>
</dbReference>
<feature type="transmembrane region" description="Helical" evidence="3">
    <location>
        <begin position="47"/>
        <end position="67"/>
    </location>
</feature>
<dbReference type="EMBL" id="CP030058">
    <property type="protein sequence ID" value="QOZ64574.1"/>
    <property type="molecule type" value="Genomic_DNA"/>
</dbReference>
<proteinExistence type="predicted"/>
<dbReference type="AlphaFoldDB" id="A0A410VI68"/>
<reference evidence="5" key="3">
    <citation type="submission" date="2022-12" db="EMBL/GenBank/DDBJ databases">
        <authorList>
            <person name="Sun Q."/>
            <person name="Zhou Y."/>
        </authorList>
    </citation>
    <scope>NUCLEOTIDE SEQUENCE</scope>
    <source>
        <strain evidence="5">CGMCC 1.15034</strain>
    </source>
</reference>
<dbReference type="SUPFAM" id="SSF55073">
    <property type="entry name" value="Nucleotide cyclase"/>
    <property type="match status" value="1"/>
</dbReference>
<reference evidence="5" key="1">
    <citation type="journal article" date="2014" name="Int. J. Syst. Evol. Microbiol.">
        <title>Complete genome sequence of Corynebacterium casei LMG S-19264T (=DSM 44701T), isolated from a smear-ripened cheese.</title>
        <authorList>
            <consortium name="US DOE Joint Genome Institute (JGI-PGF)"/>
            <person name="Walter F."/>
            <person name="Albersmeier A."/>
            <person name="Kalinowski J."/>
            <person name="Ruckert C."/>
        </authorList>
    </citation>
    <scope>NUCLEOTIDE SEQUENCE</scope>
    <source>
        <strain evidence="5">CGMCC 1.15034</strain>
    </source>
</reference>
<organism evidence="5 8">
    <name type="scientific">Bradyrhizobium guangdongense</name>
    <dbReference type="NCBI Taxonomy" id="1325090"/>
    <lineage>
        <taxon>Bacteria</taxon>
        <taxon>Pseudomonadati</taxon>
        <taxon>Pseudomonadota</taxon>
        <taxon>Alphaproteobacteria</taxon>
        <taxon>Hyphomicrobiales</taxon>
        <taxon>Nitrobacteraceae</taxon>
        <taxon>Bradyrhizobium</taxon>
    </lineage>
</organism>
<accession>A0A410VI68</accession>